<dbReference type="EC" id="2.7.13.3" evidence="2"/>
<dbReference type="SMART" id="SM00448">
    <property type="entry name" value="REC"/>
    <property type="match status" value="1"/>
</dbReference>
<dbReference type="PROSITE" id="PS50112">
    <property type="entry name" value="PAS"/>
    <property type="match status" value="1"/>
</dbReference>
<evidence type="ECO:0000256" key="1">
    <source>
        <dbReference type="ARBA" id="ARBA00000085"/>
    </source>
</evidence>
<dbReference type="SUPFAM" id="SSF55785">
    <property type="entry name" value="PYP-like sensor domain (PAS domain)"/>
    <property type="match status" value="1"/>
</dbReference>
<dbReference type="Pfam" id="PF00072">
    <property type="entry name" value="Response_reg"/>
    <property type="match status" value="1"/>
</dbReference>
<dbReference type="Gene3D" id="3.40.50.2300">
    <property type="match status" value="1"/>
</dbReference>
<dbReference type="Gene3D" id="1.10.287.130">
    <property type="match status" value="1"/>
</dbReference>
<dbReference type="GO" id="GO:0000156">
    <property type="term" value="F:phosphorelay response regulator activity"/>
    <property type="evidence" value="ECO:0007669"/>
    <property type="project" value="TreeGrafter"/>
</dbReference>
<comment type="catalytic activity">
    <reaction evidence="1">
        <text>ATP + protein L-histidine = ADP + protein N-phospho-L-histidine.</text>
        <dbReference type="EC" id="2.7.13.3"/>
    </reaction>
</comment>
<keyword evidence="3 8" id="KW-0597">Phosphoprotein</keyword>
<dbReference type="SUPFAM" id="SSF52172">
    <property type="entry name" value="CheY-like"/>
    <property type="match status" value="1"/>
</dbReference>
<evidence type="ECO:0000256" key="2">
    <source>
        <dbReference type="ARBA" id="ARBA00012438"/>
    </source>
</evidence>
<dbReference type="NCBIfam" id="TIGR00229">
    <property type="entry name" value="sensory_box"/>
    <property type="match status" value="1"/>
</dbReference>
<dbReference type="GO" id="GO:0005829">
    <property type="term" value="C:cytosol"/>
    <property type="evidence" value="ECO:0007669"/>
    <property type="project" value="TreeGrafter"/>
</dbReference>
<dbReference type="EMBL" id="FNZH01000009">
    <property type="protein sequence ID" value="SEJ71521.1"/>
    <property type="molecule type" value="Genomic_DNA"/>
</dbReference>
<dbReference type="InterPro" id="IPR011006">
    <property type="entry name" value="CheY-like_superfamily"/>
</dbReference>
<organism evidence="11 12">
    <name type="scientific">Cyclobacterium xiamenense</name>
    <dbReference type="NCBI Taxonomy" id="1297121"/>
    <lineage>
        <taxon>Bacteria</taxon>
        <taxon>Pseudomonadati</taxon>
        <taxon>Bacteroidota</taxon>
        <taxon>Cytophagia</taxon>
        <taxon>Cytophagales</taxon>
        <taxon>Cyclobacteriaceae</taxon>
        <taxon>Cyclobacterium</taxon>
    </lineage>
</organism>
<dbReference type="InterPro" id="IPR039420">
    <property type="entry name" value="WalR-like"/>
</dbReference>
<dbReference type="PANTHER" id="PTHR48111">
    <property type="entry name" value="REGULATOR OF RPOS"/>
    <property type="match status" value="1"/>
</dbReference>
<dbReference type="SMART" id="SM00091">
    <property type="entry name" value="PAS"/>
    <property type="match status" value="1"/>
</dbReference>
<evidence type="ECO:0000256" key="6">
    <source>
        <dbReference type="ARBA" id="ARBA00023125"/>
    </source>
</evidence>
<gene>
    <name evidence="11" type="ORF">SAMN05192553_10985</name>
</gene>
<keyword evidence="4" id="KW-0902">Two-component regulatory system</keyword>
<feature type="domain" description="Response regulatory" evidence="9">
    <location>
        <begin position="9"/>
        <end position="124"/>
    </location>
</feature>
<evidence type="ECO:0000259" key="10">
    <source>
        <dbReference type="PROSITE" id="PS50112"/>
    </source>
</evidence>
<keyword evidence="12" id="KW-1185">Reference proteome</keyword>
<dbReference type="STRING" id="1416801.SAMN05192553_10985"/>
<dbReference type="PROSITE" id="PS50110">
    <property type="entry name" value="RESPONSE_REGULATORY"/>
    <property type="match status" value="1"/>
</dbReference>
<keyword evidence="5" id="KW-0805">Transcription regulation</keyword>
<evidence type="ECO:0000256" key="3">
    <source>
        <dbReference type="ARBA" id="ARBA00022553"/>
    </source>
</evidence>
<dbReference type="GO" id="GO:0032993">
    <property type="term" value="C:protein-DNA complex"/>
    <property type="evidence" value="ECO:0007669"/>
    <property type="project" value="TreeGrafter"/>
</dbReference>
<dbReference type="RefSeq" id="WP_092178089.1">
    <property type="nucleotide sequence ID" value="NZ_FNZH01000009.1"/>
</dbReference>
<dbReference type="InterPro" id="IPR001789">
    <property type="entry name" value="Sig_transdc_resp-reg_receiver"/>
</dbReference>
<dbReference type="SUPFAM" id="SSF47384">
    <property type="entry name" value="Homodimeric domain of signal transducing histidine kinase"/>
    <property type="match status" value="1"/>
</dbReference>
<dbReference type="InterPro" id="IPR035965">
    <property type="entry name" value="PAS-like_dom_sf"/>
</dbReference>
<dbReference type="InterPro" id="IPR036097">
    <property type="entry name" value="HisK_dim/P_sf"/>
</dbReference>
<dbReference type="CDD" id="cd00082">
    <property type="entry name" value="HisKA"/>
    <property type="match status" value="1"/>
</dbReference>
<dbReference type="Pfam" id="PF13426">
    <property type="entry name" value="PAS_9"/>
    <property type="match status" value="1"/>
</dbReference>
<feature type="domain" description="PAS" evidence="10">
    <location>
        <begin position="137"/>
        <end position="203"/>
    </location>
</feature>
<dbReference type="PANTHER" id="PTHR48111:SF1">
    <property type="entry name" value="TWO-COMPONENT RESPONSE REGULATOR ORR33"/>
    <property type="match status" value="1"/>
</dbReference>
<dbReference type="GO" id="GO:0000976">
    <property type="term" value="F:transcription cis-regulatory region binding"/>
    <property type="evidence" value="ECO:0007669"/>
    <property type="project" value="TreeGrafter"/>
</dbReference>
<name>A0A1H7B125_9BACT</name>
<dbReference type="Gene3D" id="3.30.450.20">
    <property type="entry name" value="PAS domain"/>
    <property type="match status" value="1"/>
</dbReference>
<dbReference type="OrthoDB" id="9124519at2"/>
<evidence type="ECO:0000256" key="7">
    <source>
        <dbReference type="ARBA" id="ARBA00023163"/>
    </source>
</evidence>
<dbReference type="AlphaFoldDB" id="A0A1H7B125"/>
<sequence>MSPGYDYLNLLVIEDNEGDFVLVSEAIEEIFPSCSIDRAPTFESASTKRIQDYHLVLLDLTLPDKSGEELIKEILRLAGKVPVVVLTGYVDRNFAIKSIALGMSDYLVKDEIHPDILSRSIVYSIERKKVFNRLEQSELRYRELFHLSPLPMWVYDQDSLRFLDVNEAAIQSYGYSRSEFLSMTIADIRPEQERKKMYEAVEEGKAIPGLRSAGTFLHTKKNGQLITVEISSNRISFDGVPAKLVLANDVTQKKAYIRTVEQQNRRLRDIAWVQSHVVRAPLARLMGLVNLLEIELSDLPAEKKELLNHIVFSADELDDVIKDINEKSQNIDMPEKNN</sequence>
<reference evidence="12" key="1">
    <citation type="submission" date="2016-10" db="EMBL/GenBank/DDBJ databases">
        <authorList>
            <person name="Varghese N."/>
            <person name="Submissions S."/>
        </authorList>
    </citation>
    <scope>NUCLEOTIDE SEQUENCE [LARGE SCALE GENOMIC DNA]</scope>
    <source>
        <strain evidence="12">IBRC-M 10761</strain>
    </source>
</reference>
<evidence type="ECO:0000313" key="12">
    <source>
        <dbReference type="Proteomes" id="UP000199403"/>
    </source>
</evidence>
<evidence type="ECO:0000313" key="11">
    <source>
        <dbReference type="EMBL" id="SEJ71521.1"/>
    </source>
</evidence>
<dbReference type="CDD" id="cd00156">
    <property type="entry name" value="REC"/>
    <property type="match status" value="1"/>
</dbReference>
<dbReference type="GO" id="GO:0006355">
    <property type="term" value="P:regulation of DNA-templated transcription"/>
    <property type="evidence" value="ECO:0007669"/>
    <property type="project" value="TreeGrafter"/>
</dbReference>
<evidence type="ECO:0000259" key="9">
    <source>
        <dbReference type="PROSITE" id="PS50110"/>
    </source>
</evidence>
<dbReference type="InterPro" id="IPR000014">
    <property type="entry name" value="PAS"/>
</dbReference>
<dbReference type="GO" id="GO:0000155">
    <property type="term" value="F:phosphorelay sensor kinase activity"/>
    <property type="evidence" value="ECO:0007669"/>
    <property type="project" value="InterPro"/>
</dbReference>
<accession>A0A1H7B125</accession>
<evidence type="ECO:0000256" key="5">
    <source>
        <dbReference type="ARBA" id="ARBA00023015"/>
    </source>
</evidence>
<dbReference type="CDD" id="cd00130">
    <property type="entry name" value="PAS"/>
    <property type="match status" value="1"/>
</dbReference>
<keyword evidence="6" id="KW-0238">DNA-binding</keyword>
<dbReference type="InterPro" id="IPR003661">
    <property type="entry name" value="HisK_dim/P_dom"/>
</dbReference>
<feature type="modified residue" description="4-aspartylphosphate" evidence="8">
    <location>
        <position position="59"/>
    </location>
</feature>
<proteinExistence type="predicted"/>
<evidence type="ECO:0000256" key="4">
    <source>
        <dbReference type="ARBA" id="ARBA00023012"/>
    </source>
</evidence>
<evidence type="ECO:0000256" key="8">
    <source>
        <dbReference type="PROSITE-ProRule" id="PRU00169"/>
    </source>
</evidence>
<protein>
    <recommendedName>
        <fullName evidence="2">histidine kinase</fullName>
        <ecNumber evidence="2">2.7.13.3</ecNumber>
    </recommendedName>
</protein>
<dbReference type="Proteomes" id="UP000199403">
    <property type="component" value="Unassembled WGS sequence"/>
</dbReference>
<keyword evidence="7" id="KW-0804">Transcription</keyword>